<name>A0ABP3VIY5_9BURK</name>
<dbReference type="PANTHER" id="PTHR33525">
    <property type="match status" value="1"/>
</dbReference>
<accession>A0ABP3VIY5</accession>
<evidence type="ECO:0000313" key="2">
    <source>
        <dbReference type="EMBL" id="GAA0756616.1"/>
    </source>
</evidence>
<evidence type="ECO:0000313" key="3">
    <source>
        <dbReference type="Proteomes" id="UP001500279"/>
    </source>
</evidence>
<sequence>MDHPVLDQLVLAYGALFNAKRQPAISRLTLHPLVGSPAELADGVLAMLAADWSEANGPLALNPTSEPLLHALLARPAPAHIQLEVPAFMAADPAGAELLREHAKSGSVLVLKGRPLAPLPPDLAGCFKHVIVDAAEDRRQQPAPANAPARSTPWVIAAAPTAAVAADALKRGALAVQGWPLGEAPGANVARKDVPASAQVVMNLIQRVDREEPANKLDAVLRGDPALAFKLMRLINSPAFGLSVEVSSFQHAIMILGYQRLKRWLALLMTSAVDSPDLKPLMFLAVRRGLLMEDLARSLGDESARSEAFICGVFSLLDRMLGQPFDRLLSSLPVAEGVAQTLVGENGPYRQSLNLAIAIEAESPHDITDAAGEMLLSAGEVNRAAWKALLASRQMQPE</sequence>
<dbReference type="PROSITE" id="PS51833">
    <property type="entry name" value="HDOD"/>
    <property type="match status" value="1"/>
</dbReference>
<dbReference type="RefSeq" id="WP_231011842.1">
    <property type="nucleotide sequence ID" value="NZ_BAAAEW010000023.1"/>
</dbReference>
<protein>
    <recommendedName>
        <fullName evidence="1">HDOD domain-containing protein</fullName>
    </recommendedName>
</protein>
<dbReference type="InterPro" id="IPR013976">
    <property type="entry name" value="HDOD"/>
</dbReference>
<dbReference type="Pfam" id="PF08668">
    <property type="entry name" value="HDOD"/>
    <property type="match status" value="1"/>
</dbReference>
<organism evidence="2 3">
    <name type="scientific">Ideonella azotifigens</name>
    <dbReference type="NCBI Taxonomy" id="513160"/>
    <lineage>
        <taxon>Bacteria</taxon>
        <taxon>Pseudomonadati</taxon>
        <taxon>Pseudomonadota</taxon>
        <taxon>Betaproteobacteria</taxon>
        <taxon>Burkholderiales</taxon>
        <taxon>Sphaerotilaceae</taxon>
        <taxon>Ideonella</taxon>
    </lineage>
</organism>
<dbReference type="InterPro" id="IPR052340">
    <property type="entry name" value="RNase_Y/CdgJ"/>
</dbReference>
<proteinExistence type="predicted"/>
<dbReference type="SUPFAM" id="SSF109604">
    <property type="entry name" value="HD-domain/PDEase-like"/>
    <property type="match status" value="1"/>
</dbReference>
<dbReference type="EMBL" id="BAAAEW010000023">
    <property type="protein sequence ID" value="GAA0756616.1"/>
    <property type="molecule type" value="Genomic_DNA"/>
</dbReference>
<evidence type="ECO:0000259" key="1">
    <source>
        <dbReference type="PROSITE" id="PS51833"/>
    </source>
</evidence>
<dbReference type="PANTHER" id="PTHR33525:SF4">
    <property type="entry name" value="CYCLIC DI-GMP PHOSPHODIESTERASE CDGJ"/>
    <property type="match status" value="1"/>
</dbReference>
<keyword evidence="3" id="KW-1185">Reference proteome</keyword>
<reference evidence="3" key="1">
    <citation type="journal article" date="2019" name="Int. J. Syst. Evol. Microbiol.">
        <title>The Global Catalogue of Microorganisms (GCM) 10K type strain sequencing project: providing services to taxonomists for standard genome sequencing and annotation.</title>
        <authorList>
            <consortium name="The Broad Institute Genomics Platform"/>
            <consortium name="The Broad Institute Genome Sequencing Center for Infectious Disease"/>
            <person name="Wu L."/>
            <person name="Ma J."/>
        </authorList>
    </citation>
    <scope>NUCLEOTIDE SEQUENCE [LARGE SCALE GENOMIC DNA]</scope>
    <source>
        <strain evidence="3">JCM 15503</strain>
    </source>
</reference>
<comment type="caution">
    <text evidence="2">The sequence shown here is derived from an EMBL/GenBank/DDBJ whole genome shotgun (WGS) entry which is preliminary data.</text>
</comment>
<dbReference type="Gene3D" id="1.10.3210.10">
    <property type="entry name" value="Hypothetical protein af1432"/>
    <property type="match status" value="1"/>
</dbReference>
<dbReference type="Proteomes" id="UP001500279">
    <property type="component" value="Unassembled WGS sequence"/>
</dbReference>
<gene>
    <name evidence="2" type="ORF">GCM10009107_35310</name>
</gene>
<feature type="domain" description="HDOD" evidence="1">
    <location>
        <begin position="194"/>
        <end position="380"/>
    </location>
</feature>